<dbReference type="InterPro" id="IPR021520">
    <property type="entry name" value="Stealth_CR2"/>
</dbReference>
<dbReference type="KEGG" id="kgn:GY169_20205"/>
<dbReference type="Pfam" id="PF17101">
    <property type="entry name" value="Stealth_CR1"/>
    <property type="match status" value="1"/>
</dbReference>
<dbReference type="PANTHER" id="PTHR24045:SF0">
    <property type="entry name" value="N-ACETYLGLUCOSAMINE-1-PHOSPHOTRANSFERASE SUBUNITS ALPHA_BETA"/>
    <property type="match status" value="1"/>
</dbReference>
<evidence type="ECO:0000313" key="6">
    <source>
        <dbReference type="EMBL" id="QIR29771.1"/>
    </source>
</evidence>
<sequence>MFRYCQYSIGGHVVKNISRKIKKFIKCPSIFFRDYFLKKKPIIRNEIRCSEEEENILLRHDMELESMIPTNFPIDVVYTWVNNKDSCWKQKMENNKNDEISYAAYATDEARFSNHDELYYSVISVLENMPWVRKIFIVTDKQIPLWYEGNETSNIIIVDHKDIISTEYLPTFNSHVIEANLHKIENLSEHFIYFNDDVFVGRPLLPSHFFGRNGISSLFIAHKSLSVMRSRGAITPTLSASFNSKKILKEFGLDVDNPLVHTYVPLHKSTYEYLWSNYNEQIESFLGNKFRAEDDLNLATFLVPWMSYCLGKAYPKRDICYYFNVRSPSAADFYKTIKKASETKTMPHSFCANDFNSVENKKINNYEKRLQHMLSTHFSEDNRNIS</sequence>
<dbReference type="AlphaFoldDB" id="A0A6G9RVE1"/>
<evidence type="ECO:0000256" key="2">
    <source>
        <dbReference type="ARBA" id="ARBA00022679"/>
    </source>
</evidence>
<organism evidence="6 7">
    <name type="scientific">Kluyvera genomosp. 3</name>
    <dbReference type="NCBI Taxonomy" id="2774055"/>
    <lineage>
        <taxon>Bacteria</taxon>
        <taxon>Pseudomonadati</taxon>
        <taxon>Pseudomonadota</taxon>
        <taxon>Gammaproteobacteria</taxon>
        <taxon>Enterobacterales</taxon>
        <taxon>Enterobacteriaceae</taxon>
        <taxon>Kluyvera</taxon>
    </lineage>
</organism>
<feature type="domain" description="Stealth protein CR2 conserved region 2" evidence="4">
    <location>
        <begin position="111"/>
        <end position="215"/>
    </location>
</feature>
<protein>
    <submittedName>
        <fullName evidence="6">Capsule biosynthesis protein CapC</fullName>
    </submittedName>
</protein>
<dbReference type="EMBL" id="CP050321">
    <property type="protein sequence ID" value="QIR29771.1"/>
    <property type="molecule type" value="Genomic_DNA"/>
</dbReference>
<dbReference type="Pfam" id="PF11380">
    <property type="entry name" value="Stealth_CR2"/>
    <property type="match status" value="1"/>
</dbReference>
<accession>A0A6G9RVE1</accession>
<name>A0A6G9RVE1_9ENTR</name>
<keyword evidence="7" id="KW-1185">Reference proteome</keyword>
<dbReference type="GO" id="GO:0016772">
    <property type="term" value="F:transferase activity, transferring phosphorus-containing groups"/>
    <property type="evidence" value="ECO:0007669"/>
    <property type="project" value="InterPro"/>
</dbReference>
<feature type="domain" description="Stealth protein CR1 conserved region 1" evidence="5">
    <location>
        <begin position="72"/>
        <end position="94"/>
    </location>
</feature>
<comment type="similarity">
    <text evidence="1">Belongs to the stealth family.</text>
</comment>
<dbReference type="PANTHER" id="PTHR24045">
    <property type="match status" value="1"/>
</dbReference>
<keyword evidence="2" id="KW-0808">Transferase</keyword>
<evidence type="ECO:0000313" key="7">
    <source>
        <dbReference type="Proteomes" id="UP000503580"/>
    </source>
</evidence>
<evidence type="ECO:0000256" key="3">
    <source>
        <dbReference type="ARBA" id="ARBA00023169"/>
    </source>
</evidence>
<evidence type="ECO:0000259" key="5">
    <source>
        <dbReference type="Pfam" id="PF17101"/>
    </source>
</evidence>
<evidence type="ECO:0000259" key="4">
    <source>
        <dbReference type="Pfam" id="PF11380"/>
    </source>
</evidence>
<keyword evidence="3" id="KW-0270">Exopolysaccharide synthesis</keyword>
<proteinExistence type="inferred from homology"/>
<dbReference type="Proteomes" id="UP000503580">
    <property type="component" value="Chromosome"/>
</dbReference>
<dbReference type="InterPro" id="IPR047141">
    <property type="entry name" value="Stealth"/>
</dbReference>
<evidence type="ECO:0000256" key="1">
    <source>
        <dbReference type="ARBA" id="ARBA00007583"/>
    </source>
</evidence>
<gene>
    <name evidence="6" type="ORF">GY169_20205</name>
</gene>
<dbReference type="InterPro" id="IPR031358">
    <property type="entry name" value="Stealth_CR1"/>
</dbReference>
<reference evidence="6 7" key="1">
    <citation type="submission" date="2020-02" db="EMBL/GenBank/DDBJ databases">
        <title>Whole genome PO2S7.</title>
        <authorList>
            <person name="Singha K.M."/>
        </authorList>
    </citation>
    <scope>NUCLEOTIDE SEQUENCE [LARGE SCALE GENOMIC DNA]</scope>
    <source>
        <strain evidence="6 7">PO2S7</strain>
    </source>
</reference>
<dbReference type="GO" id="GO:0000271">
    <property type="term" value="P:polysaccharide biosynthetic process"/>
    <property type="evidence" value="ECO:0007669"/>
    <property type="project" value="UniProtKB-KW"/>
</dbReference>